<dbReference type="PANTHER" id="PTHR46353:SF5">
    <property type="entry name" value="ZINC FINGER PROTEIN 5"/>
    <property type="match status" value="1"/>
</dbReference>
<evidence type="ECO:0000313" key="4">
    <source>
        <dbReference type="EMBL" id="KAK9063427.1"/>
    </source>
</evidence>
<dbReference type="GO" id="GO:0003700">
    <property type="term" value="F:DNA-binding transcription factor activity"/>
    <property type="evidence" value="ECO:0007669"/>
    <property type="project" value="TreeGrafter"/>
</dbReference>
<keyword evidence="5" id="KW-1185">Reference proteome</keyword>
<dbReference type="Gene3D" id="3.30.160.60">
    <property type="entry name" value="Classic Zinc Finger"/>
    <property type="match status" value="1"/>
</dbReference>
<sequence>METNASHLLSSTYEEGDSSDQHFTQTHVEKKLKLFGFELHPRGDESTITLKTNHLRSAEGAESVNSSSTTIEKNLSTNSKKFKCQYCFKEFVNTQALGGHQNAHKKERLKKKRLQLQARRARINYYLQPYTTHYKHGVTFDFHSPENESSISFSEYDDDLTMSFRDPCSFTLTHVDRLRGNNYRPVAIKPSSPPVDLKQNYVGLDLQLALSSNSIM</sequence>
<dbReference type="InterPro" id="IPR013087">
    <property type="entry name" value="Znf_C2H2_type"/>
</dbReference>
<accession>A0AAP0CZU2</accession>
<keyword evidence="1" id="KW-0862">Zinc</keyword>
<comment type="caution">
    <text evidence="4">The sequence shown here is derived from an EMBL/GenBank/DDBJ whole genome shotgun (WGS) entry which is preliminary data.</text>
</comment>
<proteinExistence type="predicted"/>
<dbReference type="Proteomes" id="UP001408789">
    <property type="component" value="Unassembled WGS sequence"/>
</dbReference>
<feature type="compositionally biased region" description="Polar residues" evidence="2">
    <location>
        <begin position="1"/>
        <end position="13"/>
    </location>
</feature>
<dbReference type="GO" id="GO:0010090">
    <property type="term" value="P:trichome morphogenesis"/>
    <property type="evidence" value="ECO:0007669"/>
    <property type="project" value="InterPro"/>
</dbReference>
<dbReference type="SUPFAM" id="SSF57667">
    <property type="entry name" value="beta-beta-alpha zinc fingers"/>
    <property type="match status" value="1"/>
</dbReference>
<gene>
    <name evidence="4" type="ORF">SSX86_017297</name>
</gene>
<organism evidence="4 5">
    <name type="scientific">Deinandra increscens subsp. villosa</name>
    <dbReference type="NCBI Taxonomy" id="3103831"/>
    <lineage>
        <taxon>Eukaryota</taxon>
        <taxon>Viridiplantae</taxon>
        <taxon>Streptophyta</taxon>
        <taxon>Embryophyta</taxon>
        <taxon>Tracheophyta</taxon>
        <taxon>Spermatophyta</taxon>
        <taxon>Magnoliopsida</taxon>
        <taxon>eudicotyledons</taxon>
        <taxon>Gunneridae</taxon>
        <taxon>Pentapetalae</taxon>
        <taxon>asterids</taxon>
        <taxon>campanulids</taxon>
        <taxon>Asterales</taxon>
        <taxon>Asteraceae</taxon>
        <taxon>Asteroideae</taxon>
        <taxon>Heliantheae alliance</taxon>
        <taxon>Madieae</taxon>
        <taxon>Madiinae</taxon>
        <taxon>Deinandra</taxon>
    </lineage>
</organism>
<dbReference type="GO" id="GO:0009736">
    <property type="term" value="P:cytokinin-activated signaling pathway"/>
    <property type="evidence" value="ECO:0007669"/>
    <property type="project" value="TreeGrafter"/>
</dbReference>
<feature type="domain" description="C2H2-type" evidence="3">
    <location>
        <begin position="82"/>
        <end position="109"/>
    </location>
</feature>
<dbReference type="PROSITE" id="PS50157">
    <property type="entry name" value="ZINC_FINGER_C2H2_2"/>
    <property type="match status" value="1"/>
</dbReference>
<keyword evidence="1" id="KW-0479">Metal-binding</keyword>
<reference evidence="4 5" key="1">
    <citation type="submission" date="2024-04" db="EMBL/GenBank/DDBJ databases">
        <title>The reference genome of an endangered Asteraceae, Deinandra increscens subsp. villosa, native to the Central Coast of California.</title>
        <authorList>
            <person name="Guilliams M."/>
            <person name="Hasenstab-Lehman K."/>
            <person name="Meyer R."/>
            <person name="Mcevoy S."/>
        </authorList>
    </citation>
    <scope>NUCLEOTIDE SEQUENCE [LARGE SCALE GENOMIC DNA]</scope>
    <source>
        <tissue evidence="4">Leaf</tissue>
    </source>
</reference>
<dbReference type="PANTHER" id="PTHR46353">
    <property type="entry name" value="ZINC FINGER PROTEIN 5"/>
    <property type="match status" value="1"/>
</dbReference>
<dbReference type="PROSITE" id="PS00028">
    <property type="entry name" value="ZINC_FINGER_C2H2_1"/>
    <property type="match status" value="1"/>
</dbReference>
<dbReference type="InterPro" id="IPR036236">
    <property type="entry name" value="Znf_C2H2_sf"/>
</dbReference>
<feature type="region of interest" description="Disordered" evidence="2">
    <location>
        <begin position="1"/>
        <end position="23"/>
    </location>
</feature>
<keyword evidence="1" id="KW-0863">Zinc-finger</keyword>
<dbReference type="GO" id="GO:0000976">
    <property type="term" value="F:transcription cis-regulatory region binding"/>
    <property type="evidence" value="ECO:0007669"/>
    <property type="project" value="TreeGrafter"/>
</dbReference>
<dbReference type="InterPro" id="IPR044299">
    <property type="entry name" value="GIS3/ZFP5/ZFP6"/>
</dbReference>
<name>A0AAP0CZU2_9ASTR</name>
<dbReference type="EMBL" id="JBCNJP010000018">
    <property type="protein sequence ID" value="KAK9063427.1"/>
    <property type="molecule type" value="Genomic_DNA"/>
</dbReference>
<evidence type="ECO:0000256" key="2">
    <source>
        <dbReference type="SAM" id="MobiDB-lite"/>
    </source>
</evidence>
<evidence type="ECO:0000313" key="5">
    <source>
        <dbReference type="Proteomes" id="UP001408789"/>
    </source>
</evidence>
<protein>
    <recommendedName>
        <fullName evidence="3">C2H2-type domain-containing protein</fullName>
    </recommendedName>
</protein>
<dbReference type="AlphaFoldDB" id="A0AAP0CZU2"/>
<dbReference type="GO" id="GO:0008270">
    <property type="term" value="F:zinc ion binding"/>
    <property type="evidence" value="ECO:0007669"/>
    <property type="project" value="UniProtKB-KW"/>
</dbReference>
<dbReference type="GO" id="GO:0005634">
    <property type="term" value="C:nucleus"/>
    <property type="evidence" value="ECO:0007669"/>
    <property type="project" value="TreeGrafter"/>
</dbReference>
<evidence type="ECO:0000259" key="3">
    <source>
        <dbReference type="PROSITE" id="PS50157"/>
    </source>
</evidence>
<evidence type="ECO:0000256" key="1">
    <source>
        <dbReference type="PROSITE-ProRule" id="PRU00042"/>
    </source>
</evidence>
<dbReference type="GO" id="GO:0009740">
    <property type="term" value="P:gibberellic acid mediated signaling pathway"/>
    <property type="evidence" value="ECO:0007669"/>
    <property type="project" value="TreeGrafter"/>
</dbReference>